<organism evidence="6 7">
    <name type="scientific">Imperialibacter roseus</name>
    <dbReference type="NCBI Taxonomy" id="1324217"/>
    <lineage>
        <taxon>Bacteria</taxon>
        <taxon>Pseudomonadati</taxon>
        <taxon>Bacteroidota</taxon>
        <taxon>Cytophagia</taxon>
        <taxon>Cytophagales</taxon>
        <taxon>Flammeovirgaceae</taxon>
        <taxon>Imperialibacter</taxon>
    </lineage>
</organism>
<gene>
    <name evidence="6" type="ORF">RT717_00350</name>
</gene>
<evidence type="ECO:0000259" key="5">
    <source>
        <dbReference type="Pfam" id="PF13657"/>
    </source>
</evidence>
<reference evidence="6 7" key="1">
    <citation type="journal article" date="2023" name="Microbiol. Resour. Announc.">
        <title>Complete Genome Sequence of Imperialibacter roseus strain P4T.</title>
        <authorList>
            <person name="Tizabi D.R."/>
            <person name="Bachvaroff T."/>
            <person name="Hill R.T."/>
        </authorList>
    </citation>
    <scope>NUCLEOTIDE SEQUENCE [LARGE SCALE GENOMIC DNA]</scope>
    <source>
        <strain evidence="6 7">P4T</strain>
    </source>
</reference>
<dbReference type="Proteomes" id="UP001302349">
    <property type="component" value="Chromosome"/>
</dbReference>
<evidence type="ECO:0000256" key="1">
    <source>
        <dbReference type="ARBA" id="ARBA00010164"/>
    </source>
</evidence>
<evidence type="ECO:0000259" key="4">
    <source>
        <dbReference type="Pfam" id="PF07804"/>
    </source>
</evidence>
<feature type="domain" description="HipA-like C-terminal" evidence="4">
    <location>
        <begin position="173"/>
        <end position="406"/>
    </location>
</feature>
<dbReference type="InterPro" id="IPR052028">
    <property type="entry name" value="HipA_Ser/Thr_kinase"/>
</dbReference>
<proteinExistence type="inferred from homology"/>
<feature type="domain" description="HipA N-terminal subdomain 1" evidence="5">
    <location>
        <begin position="7"/>
        <end position="120"/>
    </location>
</feature>
<evidence type="ECO:0000256" key="2">
    <source>
        <dbReference type="ARBA" id="ARBA00022679"/>
    </source>
</evidence>
<name>A0ABZ0IQ04_9BACT</name>
<protein>
    <submittedName>
        <fullName evidence="6">Type II toxin-antitoxin system HipA family toxin</fullName>
    </submittedName>
</protein>
<comment type="similarity">
    <text evidence="1">Belongs to the HipA Ser/Thr kinase family.</text>
</comment>
<evidence type="ECO:0000313" key="7">
    <source>
        <dbReference type="Proteomes" id="UP001302349"/>
    </source>
</evidence>
<sequence>MVTTAFINIWGERVGAIAWDPTKELGVFEYEPSFLSNNWDLAPVQMPLQEARGRVFSFPELRNTSTFKGLPGLLADILPDKYGNALINTWLTRQGRPTNSLNPVETLCFIGSRGMGALEVEPAFPKADDKATKIEIESLIEVAEHILSGRERFSANVTADEEKALVDILKIGSSAGGARAKALITYNSSTGEIKSGQTNAPKGFTHWIIKFDGVTDTQFGSSSGYGRVEMAYYLMALDAGITMTESKLLEENGRAHFMTKRFDRIPDQGKVHVQSFCAMRHFDFNEVTMYSYEQVFETMRFLGLPYPQAEQLYRRMVFNVMGRNCDDHTKNFAFTMDKAGQWALSPAFDVCHAYRPDSDWVSQHALSINGKRTGITKSDLLSVAYQMNVKKANSIIQEIAEVVSRWDKYAERAGVEDVLQGGIGKTLQIIR</sequence>
<keyword evidence="2" id="KW-0808">Transferase</keyword>
<accession>A0ABZ0IQ04</accession>
<evidence type="ECO:0000313" key="6">
    <source>
        <dbReference type="EMBL" id="WOK07069.1"/>
    </source>
</evidence>
<dbReference type="RefSeq" id="WP_317489758.1">
    <property type="nucleotide sequence ID" value="NZ_CP136051.1"/>
</dbReference>
<dbReference type="InterPro" id="IPR012893">
    <property type="entry name" value="HipA-like_C"/>
</dbReference>
<dbReference type="EMBL" id="CP136051">
    <property type="protein sequence ID" value="WOK07069.1"/>
    <property type="molecule type" value="Genomic_DNA"/>
</dbReference>
<dbReference type="InterPro" id="IPR017508">
    <property type="entry name" value="HipA_N1"/>
</dbReference>
<dbReference type="Pfam" id="PF13657">
    <property type="entry name" value="Couple_hipA"/>
    <property type="match status" value="1"/>
</dbReference>
<evidence type="ECO:0000256" key="3">
    <source>
        <dbReference type="ARBA" id="ARBA00022777"/>
    </source>
</evidence>
<dbReference type="PANTHER" id="PTHR37419:SF8">
    <property type="entry name" value="TOXIN YJJJ"/>
    <property type="match status" value="1"/>
</dbReference>
<dbReference type="Pfam" id="PF07804">
    <property type="entry name" value="HipA_C"/>
    <property type="match status" value="1"/>
</dbReference>
<keyword evidence="7" id="KW-1185">Reference proteome</keyword>
<dbReference type="PANTHER" id="PTHR37419">
    <property type="entry name" value="SERINE/THREONINE-PROTEIN KINASE TOXIN HIPA"/>
    <property type="match status" value="1"/>
</dbReference>
<keyword evidence="3" id="KW-0418">Kinase</keyword>